<feature type="transmembrane region" description="Helical" evidence="1">
    <location>
        <begin position="27"/>
        <end position="46"/>
    </location>
</feature>
<dbReference type="EMBL" id="RPFZ01000001">
    <property type="protein sequence ID" value="RPF70337.1"/>
    <property type="molecule type" value="Genomic_DNA"/>
</dbReference>
<comment type="caution">
    <text evidence="3">The sequence shown here is derived from an EMBL/GenBank/DDBJ whole genome shotgun (WGS) entry which is preliminary data.</text>
</comment>
<accession>A0A3N5CP32</accession>
<dbReference type="OrthoDB" id="7522752at2"/>
<dbReference type="Pfam" id="PF13400">
    <property type="entry name" value="Tad"/>
    <property type="match status" value="1"/>
</dbReference>
<name>A0A3N5CP32_9SPHN</name>
<dbReference type="InterPro" id="IPR028087">
    <property type="entry name" value="Tad_N"/>
</dbReference>
<organism evidence="3 4">
    <name type="scientific">Aurantiacibacter spongiae</name>
    <dbReference type="NCBI Taxonomy" id="2488860"/>
    <lineage>
        <taxon>Bacteria</taxon>
        <taxon>Pseudomonadati</taxon>
        <taxon>Pseudomonadota</taxon>
        <taxon>Alphaproteobacteria</taxon>
        <taxon>Sphingomonadales</taxon>
        <taxon>Erythrobacteraceae</taxon>
        <taxon>Aurantiacibacter</taxon>
    </lineage>
</organism>
<dbReference type="PROSITE" id="PS50234">
    <property type="entry name" value="VWFA"/>
    <property type="match status" value="1"/>
</dbReference>
<dbReference type="SUPFAM" id="SSF53300">
    <property type="entry name" value="vWA-like"/>
    <property type="match status" value="1"/>
</dbReference>
<dbReference type="InterPro" id="IPR036465">
    <property type="entry name" value="vWFA_dom_sf"/>
</dbReference>
<sequence length="654" mass="71678">MAVFPPLPTAPRSDLLRRLARNEAGNVIAIIAASIFPLLALIGGGIDMGRGYLSQSRLQQACDAGVLAARKRLGTQVAAGAEITQDVADTGQRFFNINFGEGDYGTRNRAFQMTLESDFSISGEASVDVPTTIMAVFGFTEMDVSVDCTAQINMANTDIMMVLDTTGSMAETNSGDTLSKIEALRSTVSSFYDQMAAAARGTSRIRYGFVPYSTNVNVGHLLADDWVVDDWDYQSRRSIVTGTKKGTRTYNRNWTTISGSAGSETVISTYPATYHEAQPGTQVVDDNENVTTVGASGAYWSCDTAAPAGNVSTTSEMLSSEENNFEGPPRGKQTVELWQRVQDGTGYRVTRSGETCQVRQRVYDRFTQQYERVTEPTENDITKWQYRQLTYDVSDWRSSGNGCIEERATYPIDDFDNVDLSRALDLDIDLVPTSDDDTRWRPSMPQYLYARSMKYDNTGSFTPASVTTNDNYIAPAVLGLAQCPSPAMRLSEITSGQLDTFLSGLTASGSTYHDIGMIWGGRLLSPTGLFAADNRDVSAAQPTNRHMIFLTDGETAPLDLAYASYGLEPLDRRRWSPSSALSLVQTVENRFSFACEEVKKKNITVWVISFGTAPNAIMQTCAGPDHYFVADDAAELESVFTAIANRMAELRVTR</sequence>
<dbReference type="Proteomes" id="UP000275232">
    <property type="component" value="Unassembled WGS sequence"/>
</dbReference>
<keyword evidence="1" id="KW-0472">Membrane</keyword>
<dbReference type="InterPro" id="IPR002035">
    <property type="entry name" value="VWF_A"/>
</dbReference>
<gene>
    <name evidence="3" type="ORF">EG799_00840</name>
</gene>
<dbReference type="Gene3D" id="3.40.50.410">
    <property type="entry name" value="von Willebrand factor, type A domain"/>
    <property type="match status" value="2"/>
</dbReference>
<evidence type="ECO:0000313" key="4">
    <source>
        <dbReference type="Proteomes" id="UP000275232"/>
    </source>
</evidence>
<evidence type="ECO:0000259" key="2">
    <source>
        <dbReference type="PROSITE" id="PS50234"/>
    </source>
</evidence>
<keyword evidence="4" id="KW-1185">Reference proteome</keyword>
<protein>
    <recommendedName>
        <fullName evidence="2">VWFA domain-containing protein</fullName>
    </recommendedName>
</protein>
<keyword evidence="1" id="KW-0812">Transmembrane</keyword>
<feature type="domain" description="VWFA" evidence="2">
    <location>
        <begin position="158"/>
        <end position="297"/>
    </location>
</feature>
<keyword evidence="1" id="KW-1133">Transmembrane helix</keyword>
<evidence type="ECO:0000256" key="1">
    <source>
        <dbReference type="SAM" id="Phobius"/>
    </source>
</evidence>
<dbReference type="AlphaFoldDB" id="A0A3N5CP32"/>
<evidence type="ECO:0000313" key="3">
    <source>
        <dbReference type="EMBL" id="RPF70337.1"/>
    </source>
</evidence>
<reference evidence="3 4" key="1">
    <citation type="submission" date="2018-11" db="EMBL/GenBank/DDBJ databases">
        <title>Erythrobacter spongiae sp. nov., isolated from a marine sponge.</title>
        <authorList>
            <person name="Zhuang L."/>
            <person name="Luo L."/>
        </authorList>
    </citation>
    <scope>NUCLEOTIDE SEQUENCE [LARGE SCALE GENOMIC DNA]</scope>
    <source>
        <strain evidence="3 4">HN-E23</strain>
    </source>
</reference>
<dbReference type="RefSeq" id="WP_123877703.1">
    <property type="nucleotide sequence ID" value="NZ_RPFZ01000001.1"/>
</dbReference>
<proteinExistence type="predicted"/>